<dbReference type="PANTHER" id="PTHR43206:SF1">
    <property type="entry name" value="4-AMINOBUTYRATE AMINOTRANSFERASE, MITOCHONDRIAL"/>
    <property type="match status" value="1"/>
</dbReference>
<comment type="catalytic activity">
    <reaction evidence="10">
        <text>4-aminobutanoate + 2-oxoglutarate = succinate semialdehyde + L-glutamate</text>
        <dbReference type="Rhea" id="RHEA:23352"/>
        <dbReference type="ChEBI" id="CHEBI:16810"/>
        <dbReference type="ChEBI" id="CHEBI:29985"/>
        <dbReference type="ChEBI" id="CHEBI:57706"/>
        <dbReference type="ChEBI" id="CHEBI:59888"/>
        <dbReference type="EC" id="2.6.1.19"/>
    </reaction>
</comment>
<organism evidence="12 13">
    <name type="scientific">Aspergillus steynii IBT 23096</name>
    <dbReference type="NCBI Taxonomy" id="1392250"/>
    <lineage>
        <taxon>Eukaryota</taxon>
        <taxon>Fungi</taxon>
        <taxon>Dikarya</taxon>
        <taxon>Ascomycota</taxon>
        <taxon>Pezizomycotina</taxon>
        <taxon>Eurotiomycetes</taxon>
        <taxon>Eurotiomycetidae</taxon>
        <taxon>Eurotiales</taxon>
        <taxon>Aspergillaceae</taxon>
        <taxon>Aspergillus</taxon>
        <taxon>Aspergillus subgen. Circumdati</taxon>
    </lineage>
</organism>
<dbReference type="Proteomes" id="UP000234275">
    <property type="component" value="Unassembled WGS sequence"/>
</dbReference>
<dbReference type="SUPFAM" id="SSF53383">
    <property type="entry name" value="PLP-dependent transferases"/>
    <property type="match status" value="1"/>
</dbReference>
<keyword evidence="6 12" id="KW-0808">Transferase</keyword>
<evidence type="ECO:0000313" key="12">
    <source>
        <dbReference type="EMBL" id="PLB51175.1"/>
    </source>
</evidence>
<comment type="cofactor">
    <cofactor evidence="1">
        <name>pyridoxal 5'-phosphate</name>
        <dbReference type="ChEBI" id="CHEBI:597326"/>
    </cofactor>
</comment>
<evidence type="ECO:0000256" key="5">
    <source>
        <dbReference type="ARBA" id="ARBA00022576"/>
    </source>
</evidence>
<evidence type="ECO:0000256" key="7">
    <source>
        <dbReference type="ARBA" id="ARBA00022898"/>
    </source>
</evidence>
<dbReference type="OrthoDB" id="10260828at2759"/>
<dbReference type="Pfam" id="PF00202">
    <property type="entry name" value="Aminotran_3"/>
    <property type="match status" value="1"/>
</dbReference>
<reference evidence="12 13" key="1">
    <citation type="submission" date="2016-12" db="EMBL/GenBank/DDBJ databases">
        <title>The genomes of Aspergillus section Nigri reveals drivers in fungal speciation.</title>
        <authorList>
            <consortium name="DOE Joint Genome Institute"/>
            <person name="Vesth T.C."/>
            <person name="Nybo J."/>
            <person name="Theobald S."/>
            <person name="Brandl J."/>
            <person name="Frisvad J.C."/>
            <person name="Nielsen K.F."/>
            <person name="Lyhne E.K."/>
            <person name="Kogle M.E."/>
            <person name="Kuo A."/>
            <person name="Riley R."/>
            <person name="Clum A."/>
            <person name="Nolan M."/>
            <person name="Lipzen A."/>
            <person name="Salamov A."/>
            <person name="Henrissat B."/>
            <person name="Wiebenga A."/>
            <person name="De Vries R.P."/>
            <person name="Grigoriev I.V."/>
            <person name="Mortensen U.H."/>
            <person name="Andersen M.R."/>
            <person name="Baker S.E."/>
        </authorList>
    </citation>
    <scope>NUCLEOTIDE SEQUENCE [LARGE SCALE GENOMIC DNA]</scope>
    <source>
        <strain evidence="12 13">IBT 23096</strain>
    </source>
</reference>
<sequence>MAVQLLEVPGAVSKSLSGRLGAKLDSRAVQFFADYQQSHDNFLVDVDGNEFLDVYAQIASNAVGYNNPTVVKASTSNEMALALSNRPCLGVYPGAHLADNIDSIMRIAPRGHNMMFPAQSGSEANELAFKAAFFLYQLKKRGLGAEWTQDELESCLRNEEPGSPKLSILSFKDSFHGRGFGSLSTTRSKPIHKLDVPAFDWPMARFPALQYPLESNVDKNREEVESCLKEVDELMSTWRDPVAAIIVEPIQSEGGDNHAPASFFQGLQDLTRKHGALLIVDEVQTGFGATGSFWAHESWNLREPADLVTFGKKAQMAGYFFGDKTLKPDKAYRQFNTWMGDEARLIVCNAIIDEILEKDLVTKVSAVGNALYNALEKLAQSYPDRVRNLRGKGAGTYIAFDTDGAAALCNKMKLLGVNIGNCGKNTVRLRPMLIFEEKYIPRLIAALVNAFKLPDSVQPGFATF</sequence>
<dbReference type="AlphaFoldDB" id="A0A2I2GE59"/>
<dbReference type="GO" id="GO:0005739">
    <property type="term" value="C:mitochondrion"/>
    <property type="evidence" value="ECO:0007669"/>
    <property type="project" value="TreeGrafter"/>
</dbReference>
<evidence type="ECO:0000256" key="3">
    <source>
        <dbReference type="ARBA" id="ARBA00012912"/>
    </source>
</evidence>
<evidence type="ECO:0000256" key="9">
    <source>
        <dbReference type="ARBA" id="ARBA00031787"/>
    </source>
</evidence>
<gene>
    <name evidence="12" type="ORF">P170DRAFT_354154</name>
</gene>
<dbReference type="Gene3D" id="3.40.640.10">
    <property type="entry name" value="Type I PLP-dependent aspartate aminotransferase-like (Major domain)"/>
    <property type="match status" value="1"/>
</dbReference>
<evidence type="ECO:0000256" key="1">
    <source>
        <dbReference type="ARBA" id="ARBA00001933"/>
    </source>
</evidence>
<evidence type="ECO:0000256" key="10">
    <source>
        <dbReference type="ARBA" id="ARBA00048021"/>
    </source>
</evidence>
<dbReference type="NCBIfam" id="TIGR00699">
    <property type="entry name" value="GABAtrns_euk"/>
    <property type="match status" value="1"/>
</dbReference>
<dbReference type="EMBL" id="MSFO01000003">
    <property type="protein sequence ID" value="PLB51175.1"/>
    <property type="molecule type" value="Genomic_DNA"/>
</dbReference>
<comment type="caution">
    <text evidence="12">The sequence shown here is derived from an EMBL/GenBank/DDBJ whole genome shotgun (WGS) entry which is preliminary data.</text>
</comment>
<dbReference type="RefSeq" id="XP_024706477.1">
    <property type="nucleotide sequence ID" value="XM_024844013.1"/>
</dbReference>
<dbReference type="PIRSF" id="PIRSF000521">
    <property type="entry name" value="Transaminase_4ab_Lys_Orn"/>
    <property type="match status" value="1"/>
</dbReference>
<dbReference type="EC" id="2.6.1.19" evidence="3"/>
<dbReference type="PANTHER" id="PTHR43206">
    <property type="entry name" value="AMINOTRANSFERASE"/>
    <property type="match status" value="1"/>
</dbReference>
<dbReference type="InterPro" id="IPR004631">
    <property type="entry name" value="4NH2But_aminotransferase_euk"/>
</dbReference>
<comment type="similarity">
    <text evidence="2 11">Belongs to the class-III pyridoxal-phosphate-dependent aminotransferase family.</text>
</comment>
<evidence type="ECO:0000256" key="2">
    <source>
        <dbReference type="ARBA" id="ARBA00008954"/>
    </source>
</evidence>
<evidence type="ECO:0000256" key="4">
    <source>
        <dbReference type="ARBA" id="ARBA00018543"/>
    </source>
</evidence>
<dbReference type="CDD" id="cd00610">
    <property type="entry name" value="OAT_like"/>
    <property type="match status" value="1"/>
</dbReference>
<dbReference type="Gene3D" id="3.90.1150.10">
    <property type="entry name" value="Aspartate Aminotransferase, domain 1"/>
    <property type="match status" value="1"/>
</dbReference>
<evidence type="ECO:0000256" key="11">
    <source>
        <dbReference type="RuleBase" id="RU003560"/>
    </source>
</evidence>
<protein>
    <recommendedName>
        <fullName evidence="4">4-aminobutyrate aminotransferase</fullName>
        <ecNumber evidence="3">2.6.1.19</ecNumber>
    </recommendedName>
    <alternativeName>
        <fullName evidence="9">GABA aminotransferase</fullName>
    </alternativeName>
    <alternativeName>
        <fullName evidence="8">Gamma-amino-N-butyrate transaminase</fullName>
    </alternativeName>
</protein>
<dbReference type="GO" id="GO:0009450">
    <property type="term" value="P:gamma-aminobutyric acid catabolic process"/>
    <property type="evidence" value="ECO:0007669"/>
    <property type="project" value="TreeGrafter"/>
</dbReference>
<evidence type="ECO:0000313" key="13">
    <source>
        <dbReference type="Proteomes" id="UP000234275"/>
    </source>
</evidence>
<evidence type="ECO:0000256" key="8">
    <source>
        <dbReference type="ARBA" id="ARBA00030204"/>
    </source>
</evidence>
<proteinExistence type="inferred from homology"/>
<dbReference type="GO" id="GO:0034386">
    <property type="term" value="F:4-aminobutyrate:2-oxoglutarate transaminase activity"/>
    <property type="evidence" value="ECO:0007669"/>
    <property type="project" value="UniProtKB-EC"/>
</dbReference>
<dbReference type="InterPro" id="IPR005814">
    <property type="entry name" value="Aminotrans_3"/>
</dbReference>
<keyword evidence="13" id="KW-1185">Reference proteome</keyword>
<dbReference type="InterPro" id="IPR015424">
    <property type="entry name" value="PyrdxlP-dep_Trfase"/>
</dbReference>
<keyword evidence="5 12" id="KW-0032">Aminotransferase</keyword>
<keyword evidence="7 11" id="KW-0663">Pyridoxal phosphate</keyword>
<name>A0A2I2GE59_9EURO</name>
<evidence type="ECO:0000256" key="6">
    <source>
        <dbReference type="ARBA" id="ARBA00022679"/>
    </source>
</evidence>
<dbReference type="GeneID" id="36551713"/>
<dbReference type="STRING" id="1392250.A0A2I2GE59"/>
<dbReference type="InterPro" id="IPR015422">
    <property type="entry name" value="PyrdxlP-dep_Trfase_small"/>
</dbReference>
<dbReference type="GO" id="GO:0030170">
    <property type="term" value="F:pyridoxal phosphate binding"/>
    <property type="evidence" value="ECO:0007669"/>
    <property type="project" value="InterPro"/>
</dbReference>
<dbReference type="FunFam" id="3.40.640.10:FF:000073">
    <property type="entry name" value="Probable 4-aminobutyrate aminotransferase"/>
    <property type="match status" value="1"/>
</dbReference>
<dbReference type="VEuPathDB" id="FungiDB:P170DRAFT_354154"/>
<dbReference type="InterPro" id="IPR015421">
    <property type="entry name" value="PyrdxlP-dep_Trfase_major"/>
</dbReference>
<accession>A0A2I2GE59</accession>